<dbReference type="Proteomes" id="UP000247647">
    <property type="component" value="Unassembled WGS sequence"/>
</dbReference>
<dbReference type="GeneID" id="37131304"/>
<dbReference type="OrthoDB" id="10337967at2759"/>
<sequence length="194" mass="22143">MSGVNLAWMTFTDSVQLEETVMAMAALPVEHQAVLWALADRMTHRFGLCPTCRGADVIAKQAKRIGQGWRESWVSRPVWAAKGLKAPSMFLTAALRWHPHHAIAGICHPNIPRVKVLCLRRPQVFQTAALWAKPQQRRRGEKMKQWWLYHRACGPFVARCYRNTTGLLAEWNHVWARPSGSGSQIKRPGFGRRR</sequence>
<dbReference type="RefSeq" id="XP_025480773.1">
    <property type="nucleotide sequence ID" value="XM_025628848.1"/>
</dbReference>
<dbReference type="AlphaFoldDB" id="A0A318YL52"/>
<dbReference type="EMBL" id="KZ821456">
    <property type="protein sequence ID" value="PYH35295.1"/>
    <property type="molecule type" value="Genomic_DNA"/>
</dbReference>
<name>A0A318YL52_ASPNB</name>
<gene>
    <name evidence="1" type="ORF">BO87DRAFT_458042</name>
</gene>
<organism evidence="1 2">
    <name type="scientific">Aspergillus neoniger (strain CBS 115656)</name>
    <dbReference type="NCBI Taxonomy" id="1448310"/>
    <lineage>
        <taxon>Eukaryota</taxon>
        <taxon>Fungi</taxon>
        <taxon>Dikarya</taxon>
        <taxon>Ascomycota</taxon>
        <taxon>Pezizomycotina</taxon>
        <taxon>Eurotiomycetes</taxon>
        <taxon>Eurotiomycetidae</taxon>
        <taxon>Eurotiales</taxon>
        <taxon>Aspergillaceae</taxon>
        <taxon>Aspergillus</taxon>
        <taxon>Aspergillus subgen. Circumdati</taxon>
    </lineage>
</organism>
<keyword evidence="2" id="KW-1185">Reference proteome</keyword>
<reference evidence="1" key="1">
    <citation type="submission" date="2016-12" db="EMBL/GenBank/DDBJ databases">
        <title>The genomes of Aspergillus section Nigri reveals drivers in fungal speciation.</title>
        <authorList>
            <consortium name="DOE Joint Genome Institute"/>
            <person name="Vesth T.C."/>
            <person name="Nybo J."/>
            <person name="Theobald S."/>
            <person name="Brandl J."/>
            <person name="Frisvad J.C."/>
            <person name="Nielsen K.F."/>
            <person name="Lyhne E.K."/>
            <person name="Kogle M.E."/>
            <person name="Kuo A."/>
            <person name="Riley R."/>
            <person name="Clum A."/>
            <person name="Nolan M."/>
            <person name="Lipzen A."/>
            <person name="Salamov A."/>
            <person name="Henrissat B."/>
            <person name="Wiebenga A."/>
            <person name="De Vries R.P."/>
            <person name="Grigoriev I.V."/>
            <person name="Mortensen U.H."/>
            <person name="Andersen M.R."/>
            <person name="Baker S.E."/>
        </authorList>
    </citation>
    <scope>NUCLEOTIDE SEQUENCE [LARGE SCALE GENOMIC DNA]</scope>
    <source>
        <strain evidence="1">CBS 115656</strain>
    </source>
</reference>
<evidence type="ECO:0000313" key="1">
    <source>
        <dbReference type="EMBL" id="PYH35295.1"/>
    </source>
</evidence>
<evidence type="ECO:0000313" key="2">
    <source>
        <dbReference type="Proteomes" id="UP000247647"/>
    </source>
</evidence>
<accession>A0A318YL52</accession>
<proteinExistence type="predicted"/>
<protein>
    <submittedName>
        <fullName evidence="1">Uncharacterized protein</fullName>
    </submittedName>
</protein>